<comment type="caution">
    <text evidence="1">The sequence shown here is derived from an EMBL/GenBank/DDBJ whole genome shotgun (WGS) entry which is preliminary data.</text>
</comment>
<accession>A0A0F9TU91</accession>
<protein>
    <submittedName>
        <fullName evidence="1">Uncharacterized protein</fullName>
    </submittedName>
</protein>
<reference evidence="1" key="1">
    <citation type="journal article" date="2015" name="Nature">
        <title>Complex archaea that bridge the gap between prokaryotes and eukaryotes.</title>
        <authorList>
            <person name="Spang A."/>
            <person name="Saw J.H."/>
            <person name="Jorgensen S.L."/>
            <person name="Zaremba-Niedzwiedzka K."/>
            <person name="Martijn J."/>
            <person name="Lind A.E."/>
            <person name="van Eijk R."/>
            <person name="Schleper C."/>
            <person name="Guy L."/>
            <person name="Ettema T.J."/>
        </authorList>
    </citation>
    <scope>NUCLEOTIDE SEQUENCE</scope>
</reference>
<gene>
    <name evidence="1" type="ORF">LCGC14_0609770</name>
</gene>
<evidence type="ECO:0000313" key="1">
    <source>
        <dbReference type="EMBL" id="KKN52696.1"/>
    </source>
</evidence>
<dbReference type="AlphaFoldDB" id="A0A0F9TU91"/>
<dbReference type="EMBL" id="LAZR01001008">
    <property type="protein sequence ID" value="KKN52696.1"/>
    <property type="molecule type" value="Genomic_DNA"/>
</dbReference>
<name>A0A0F9TU91_9ZZZZ</name>
<proteinExistence type="predicted"/>
<sequence>MTFLEIKHRVFDRIQVSRTQTGTLNDTIGGFVNQWHRKILVQPVFDGFRKTQVTLATVADQWRYGTKLLKIDHITERTNDRRLIKKTESWWRKNYPDPTEGTGDSEYWIPLGQTRIKQRPANASELFAISSSASDTNTISVEVVRSNGEVSLLSLPMTGATAVSLSSFITDVVDVLDVYLSAVAVGTVTLREDSGVGTVLSEIAIGESKPRYTQLVLVPTPSSALTYFLDGTARMTDLVDDFDEPLIYEDFHDILIDGAVYEYWLSHGRTKEAQWLRDEIEKFTQRMRGWAYWEFEQDETDMEQEAFNPLDRLTLPLT</sequence>
<organism evidence="1">
    <name type="scientific">marine sediment metagenome</name>
    <dbReference type="NCBI Taxonomy" id="412755"/>
    <lineage>
        <taxon>unclassified sequences</taxon>
        <taxon>metagenomes</taxon>
        <taxon>ecological metagenomes</taxon>
    </lineage>
</organism>